<feature type="transmembrane region" description="Helical" evidence="3">
    <location>
        <begin position="561"/>
        <end position="580"/>
    </location>
</feature>
<feature type="domain" description="GGDEF" evidence="4">
    <location>
        <begin position="630"/>
        <end position="760"/>
    </location>
</feature>
<dbReference type="Gene3D" id="3.30.70.270">
    <property type="match status" value="1"/>
</dbReference>
<dbReference type="RefSeq" id="WP_118918250.1">
    <property type="nucleotide sequence ID" value="NZ_CP032097.1"/>
</dbReference>
<dbReference type="InterPro" id="IPR015168">
    <property type="entry name" value="SsuA/THI5"/>
</dbReference>
<evidence type="ECO:0000256" key="2">
    <source>
        <dbReference type="ARBA" id="ARBA00034247"/>
    </source>
</evidence>
<protein>
    <recommendedName>
        <fullName evidence="1">diguanylate cyclase</fullName>
        <ecNumber evidence="1">2.7.7.65</ecNumber>
    </recommendedName>
</protein>
<keyword evidence="3" id="KW-1133">Transmembrane helix</keyword>
<evidence type="ECO:0000313" key="8">
    <source>
        <dbReference type="Proteomes" id="UP000290588"/>
    </source>
</evidence>
<evidence type="ECO:0000256" key="3">
    <source>
        <dbReference type="SAM" id="Phobius"/>
    </source>
</evidence>
<dbReference type="InterPro" id="IPR000160">
    <property type="entry name" value="GGDEF_dom"/>
</dbReference>
<dbReference type="InterPro" id="IPR029787">
    <property type="entry name" value="Nucleotide_cyclase"/>
</dbReference>
<dbReference type="Gene3D" id="3.40.190.10">
    <property type="entry name" value="Periplasmic binding protein-like II"/>
    <property type="match status" value="4"/>
</dbReference>
<dbReference type="PANTHER" id="PTHR45138">
    <property type="entry name" value="REGULATORY COMPONENTS OF SENSORY TRANSDUCTION SYSTEM"/>
    <property type="match status" value="1"/>
</dbReference>
<accession>A0A347UB77</accession>
<dbReference type="InterPro" id="IPR050469">
    <property type="entry name" value="Diguanylate_Cyclase"/>
</dbReference>
<dbReference type="Pfam" id="PF00497">
    <property type="entry name" value="SBP_bac_3"/>
    <property type="match status" value="1"/>
</dbReference>
<dbReference type="EMBL" id="CP032097">
    <property type="protein sequence ID" value="AXX96105.1"/>
    <property type="molecule type" value="Genomic_DNA"/>
</dbReference>
<dbReference type="Proteomes" id="UP000290588">
    <property type="component" value="Unassembled WGS sequence"/>
</dbReference>
<reference evidence="6 8" key="1">
    <citation type="submission" date="2017-09" db="EMBL/GenBank/DDBJ databases">
        <title>Genomics of the genus Arcobacter.</title>
        <authorList>
            <person name="Perez-Cataluna A."/>
            <person name="Figueras M.J."/>
            <person name="Salas-Masso N."/>
        </authorList>
    </citation>
    <scope>NUCLEOTIDE SEQUENCE [LARGE SCALE GENOMIC DNA]</scope>
    <source>
        <strain evidence="6 8">CECT 7837</strain>
    </source>
</reference>
<dbReference type="FunFam" id="3.30.70.270:FF:000001">
    <property type="entry name" value="Diguanylate cyclase domain protein"/>
    <property type="match status" value="1"/>
</dbReference>
<comment type="catalytic activity">
    <reaction evidence="2">
        <text>2 GTP = 3',3'-c-di-GMP + 2 diphosphate</text>
        <dbReference type="Rhea" id="RHEA:24898"/>
        <dbReference type="ChEBI" id="CHEBI:33019"/>
        <dbReference type="ChEBI" id="CHEBI:37565"/>
        <dbReference type="ChEBI" id="CHEBI:58805"/>
        <dbReference type="EC" id="2.7.7.65"/>
    </reaction>
</comment>
<dbReference type="Pfam" id="PF09084">
    <property type="entry name" value="NMT1"/>
    <property type="match status" value="1"/>
</dbReference>
<evidence type="ECO:0000313" key="7">
    <source>
        <dbReference type="Proteomes" id="UP000262582"/>
    </source>
</evidence>
<dbReference type="Pfam" id="PF00990">
    <property type="entry name" value="GGDEF"/>
    <property type="match status" value="1"/>
</dbReference>
<evidence type="ECO:0000313" key="6">
    <source>
        <dbReference type="EMBL" id="RXI32047.1"/>
    </source>
</evidence>
<gene>
    <name evidence="5" type="ORF">AELL_2498</name>
    <name evidence="6" type="ORF">CP962_04485</name>
</gene>
<dbReference type="AlphaFoldDB" id="A0A347UB77"/>
<keyword evidence="3" id="KW-0812">Transmembrane</keyword>
<dbReference type="EMBL" id="NXIG01000003">
    <property type="protein sequence ID" value="RXI32047.1"/>
    <property type="molecule type" value="Genomic_DNA"/>
</dbReference>
<keyword evidence="3" id="KW-0472">Membrane</keyword>
<organism evidence="6 8">
    <name type="scientific">Arcobacter ellisii</name>
    <dbReference type="NCBI Taxonomy" id="913109"/>
    <lineage>
        <taxon>Bacteria</taxon>
        <taxon>Pseudomonadati</taxon>
        <taxon>Campylobacterota</taxon>
        <taxon>Epsilonproteobacteria</taxon>
        <taxon>Campylobacterales</taxon>
        <taxon>Arcobacteraceae</taxon>
        <taxon>Arcobacter</taxon>
    </lineage>
</organism>
<evidence type="ECO:0000256" key="1">
    <source>
        <dbReference type="ARBA" id="ARBA00012528"/>
    </source>
</evidence>
<reference evidence="5 7" key="2">
    <citation type="submission" date="2018-08" db="EMBL/GenBank/DDBJ databases">
        <title>Complete genome of the Arcobacter ellisii type strain LMG 26155.</title>
        <authorList>
            <person name="Miller W.G."/>
            <person name="Yee E."/>
            <person name="Bono J.L."/>
        </authorList>
    </citation>
    <scope>NUCLEOTIDE SEQUENCE [LARGE SCALE GENOMIC DNA]</scope>
    <source>
        <strain evidence="5 7">LMG 26155</strain>
    </source>
</reference>
<dbReference type="GO" id="GO:0052621">
    <property type="term" value="F:diguanylate cyclase activity"/>
    <property type="evidence" value="ECO:0007669"/>
    <property type="project" value="UniProtKB-EC"/>
</dbReference>
<evidence type="ECO:0000259" key="4">
    <source>
        <dbReference type="PROSITE" id="PS50887"/>
    </source>
</evidence>
<keyword evidence="7" id="KW-1185">Reference proteome</keyword>
<dbReference type="InterPro" id="IPR043128">
    <property type="entry name" value="Rev_trsase/Diguanyl_cyclase"/>
</dbReference>
<dbReference type="CDD" id="cd01949">
    <property type="entry name" value="GGDEF"/>
    <property type="match status" value="1"/>
</dbReference>
<dbReference type="PANTHER" id="PTHR45138:SF9">
    <property type="entry name" value="DIGUANYLATE CYCLASE DGCM-RELATED"/>
    <property type="match status" value="1"/>
</dbReference>
<dbReference type="NCBIfam" id="TIGR00254">
    <property type="entry name" value="GGDEF"/>
    <property type="match status" value="1"/>
</dbReference>
<dbReference type="KEGG" id="aell:AELL_2498"/>
<dbReference type="CDD" id="cd01007">
    <property type="entry name" value="PBP2_BvgS_HisK_like"/>
    <property type="match status" value="1"/>
</dbReference>
<proteinExistence type="predicted"/>
<name>A0A347UB77_9BACT</name>
<dbReference type="Proteomes" id="UP000262582">
    <property type="component" value="Chromosome"/>
</dbReference>
<dbReference type="SMART" id="SM00267">
    <property type="entry name" value="GGDEF"/>
    <property type="match status" value="1"/>
</dbReference>
<dbReference type="PROSITE" id="PS50887">
    <property type="entry name" value="GGDEF"/>
    <property type="match status" value="1"/>
</dbReference>
<dbReference type="SUPFAM" id="SSF53850">
    <property type="entry name" value="Periplasmic binding protein-like II"/>
    <property type="match status" value="2"/>
</dbReference>
<dbReference type="InterPro" id="IPR001638">
    <property type="entry name" value="Solute-binding_3/MltF_N"/>
</dbReference>
<sequence>MIIKKLLIILLLLISSLFSTENKKITLYLDWLNQFQFAGYYIAKEKGFYSNYGLDVDIIEFNQNSNITNEVIKKPNSYGIGKASLIIDKYDGNDIILLSSVFQNSPLVLISLEKSNIKTPKDLKNRKIMITNDAKEAAALKTLITSQGVSQDDLIIQEHTFKIEDLISGKTEVMASYLSNEPYILESKKIPYNIINPNDYNFNFYEGILFTSLNELLTNPTRVQNFNEASLKGWSYAFKNIEETAKLIYEKYNTQNKTLEALIYEGNVLKKLSKFDNGNLGEINPEKIDEIKRFYNFLGLNKNNNIFDTNSIILNKTEVIFNKEKLNYLENNHFTLLVEDNKIPFSFKLTNQFKGIEIDFWNLISEKLNKPFNIEETIDNKMFNIFSNTVKAKFIYSYEGNDKNNNYILSKPISQINLAIATKNDKNFINDLSILSNKKIAVLDKLNIKNLLEKDFPNIHFIEVNSVENGFYKLKNNEAYGFIDNIYSLTHYINKNHLSNIKINSTIDYSLNMYLQSEKKDYKFVDLINSAINRITKDEEKIILNNYQQILYHDRINYIQFLKYILPLILLLLIFVIFNIKLKKEIHRRKEVEAELLKLANKDSLTNIFNRRKIEEICEKELIRSKRYGTHFSIIFFDLNDFKIINDKLGHHIGDEVLTKVTQTINNNIRESDSFGRWGGDEFLIVLPQTNENQAKAMILTLEKNINDLTFDVNSELKISCSFGISEYEKGDTLDSLLKKADKSMYTTKALYKQELSKKT</sequence>
<dbReference type="SMART" id="SM00062">
    <property type="entry name" value="PBPb"/>
    <property type="match status" value="1"/>
</dbReference>
<dbReference type="EC" id="2.7.7.65" evidence="1"/>
<dbReference type="SUPFAM" id="SSF55073">
    <property type="entry name" value="Nucleotide cyclase"/>
    <property type="match status" value="1"/>
</dbReference>
<dbReference type="OrthoDB" id="174578at2"/>
<evidence type="ECO:0000313" key="5">
    <source>
        <dbReference type="EMBL" id="AXX96105.1"/>
    </source>
</evidence>